<name>A0A0K9PT44_ZOSMR</name>
<sequence length="567" mass="61885">MMDYCNQMKSTDEIVRRPLVPFEKTNASSAPHSSIVPNIRKLRTREVVGSRYSSTTGMGTGAGTGTTGMVGGNGNVSAGGKRHPSPVSSRTGLGTAASMIAMPKRAQSVERKRPGATTSLMRSSAPSSPSAKTPASSRGLSPSRHSATTTQGIHDSLVSAAARLPVSSQRSTEVLWPSMRSMSSAFQSEIISIPISKKESKSSSSSSLNFVTERERKRTSLPGRSSSTSNDHLENNTHHNHKPNATVVDQHRWPRTTTNGPKIAAGTTTPFPSRVGFSSRLATPINISRSDSETTLSLARSSRTMSLPSSPSKALSPTSSSGKRMGSPFRTRPSTPFSPTSPSSSSYSNISDNYRRLKKSPNHIEDAHQLRISHVRHLQWRFMNARAEDFSSFQKLAMEDELYSTWINITDLHNSVSSLKIQIQNLKQEMKLNSILEEQMAYLHDYSSLSENIHVNSLNSAITALQASTMRLPLTGKITANTHTLKNSIKSAMDVMQSMGSSIHCLLSKVEDTDSMAFELANLTVEETYMLRECRELLVSTATMQVQESTLRTQLLQLHSVVGQTQL</sequence>
<evidence type="ECO:0000313" key="3">
    <source>
        <dbReference type="EMBL" id="KMZ71415.1"/>
    </source>
</evidence>
<feature type="region of interest" description="Disordered" evidence="2">
    <location>
        <begin position="196"/>
        <end position="351"/>
    </location>
</feature>
<dbReference type="OMA" id="YLDDWAA"/>
<feature type="compositionally biased region" description="Low complexity" evidence="2">
    <location>
        <begin position="300"/>
        <end position="346"/>
    </location>
</feature>
<accession>A0A0K9PT44</accession>
<keyword evidence="4" id="KW-1185">Reference proteome</keyword>
<feature type="compositionally biased region" description="Low complexity" evidence="2">
    <location>
        <begin position="117"/>
        <end position="137"/>
    </location>
</feature>
<dbReference type="EMBL" id="LFYR01000674">
    <property type="protein sequence ID" value="KMZ71415.1"/>
    <property type="molecule type" value="Genomic_DNA"/>
</dbReference>
<feature type="compositionally biased region" description="Polar residues" evidence="2">
    <location>
        <begin position="255"/>
        <end position="271"/>
    </location>
</feature>
<dbReference type="PANTHER" id="PTHR31807:SF37">
    <property type="entry name" value="HAUS AUGMIN-LIKE COMPLEX SUBUNIT 8"/>
    <property type="match status" value="1"/>
</dbReference>
<dbReference type="PANTHER" id="PTHR31807">
    <property type="entry name" value="AUGMIN FAMILY MEMBER"/>
    <property type="match status" value="1"/>
</dbReference>
<protein>
    <submittedName>
        <fullName evidence="3">Uncharacterized protein</fullName>
    </submittedName>
</protein>
<dbReference type="GO" id="GO:0005880">
    <property type="term" value="C:nuclear microtubule"/>
    <property type="evidence" value="ECO:0000318"/>
    <property type="project" value="GO_Central"/>
</dbReference>
<evidence type="ECO:0000256" key="1">
    <source>
        <dbReference type="ARBA" id="ARBA00010016"/>
    </source>
</evidence>
<dbReference type="OrthoDB" id="1924320at2759"/>
<dbReference type="AlphaFoldDB" id="A0A0K9PT44"/>
<evidence type="ECO:0000313" key="4">
    <source>
        <dbReference type="Proteomes" id="UP000036987"/>
    </source>
</evidence>
<dbReference type="Pfam" id="PF04484">
    <property type="entry name" value="QWRF"/>
    <property type="match status" value="1"/>
</dbReference>
<feature type="region of interest" description="Disordered" evidence="2">
    <location>
        <begin position="50"/>
        <end position="151"/>
    </location>
</feature>
<evidence type="ECO:0000256" key="2">
    <source>
        <dbReference type="SAM" id="MobiDB-lite"/>
    </source>
</evidence>
<comment type="similarity">
    <text evidence="1">Belongs to the QWRF family.</text>
</comment>
<dbReference type="GO" id="GO:0005737">
    <property type="term" value="C:cytoplasm"/>
    <property type="evidence" value="ECO:0000318"/>
    <property type="project" value="GO_Central"/>
</dbReference>
<dbReference type="STRING" id="29655.A0A0K9PT44"/>
<comment type="caution">
    <text evidence="3">The sequence shown here is derived from an EMBL/GenBank/DDBJ whole genome shotgun (WGS) entry which is preliminary data.</text>
</comment>
<gene>
    <name evidence="3" type="ORF">ZOSMA_180G00050</name>
</gene>
<dbReference type="GO" id="GO:0051225">
    <property type="term" value="P:spindle assembly"/>
    <property type="evidence" value="ECO:0000318"/>
    <property type="project" value="GO_Central"/>
</dbReference>
<feature type="compositionally biased region" description="Polar residues" evidence="2">
    <location>
        <begin position="285"/>
        <end position="299"/>
    </location>
</feature>
<feature type="compositionally biased region" description="Polar residues" evidence="2">
    <location>
        <begin position="138"/>
        <end position="151"/>
    </location>
</feature>
<organism evidence="3 4">
    <name type="scientific">Zostera marina</name>
    <name type="common">Eelgrass</name>
    <dbReference type="NCBI Taxonomy" id="29655"/>
    <lineage>
        <taxon>Eukaryota</taxon>
        <taxon>Viridiplantae</taxon>
        <taxon>Streptophyta</taxon>
        <taxon>Embryophyta</taxon>
        <taxon>Tracheophyta</taxon>
        <taxon>Spermatophyta</taxon>
        <taxon>Magnoliopsida</taxon>
        <taxon>Liliopsida</taxon>
        <taxon>Zosteraceae</taxon>
        <taxon>Zostera</taxon>
    </lineage>
</organism>
<dbReference type="InterPro" id="IPR007573">
    <property type="entry name" value="QWRF"/>
</dbReference>
<dbReference type="Proteomes" id="UP000036987">
    <property type="component" value="Unassembled WGS sequence"/>
</dbReference>
<dbReference type="GO" id="GO:0008017">
    <property type="term" value="F:microtubule binding"/>
    <property type="evidence" value="ECO:0000318"/>
    <property type="project" value="GO_Central"/>
</dbReference>
<proteinExistence type="inferred from homology"/>
<feature type="compositionally biased region" description="Gly residues" evidence="2">
    <location>
        <begin position="58"/>
        <end position="74"/>
    </location>
</feature>
<reference evidence="4" key="1">
    <citation type="journal article" date="2016" name="Nature">
        <title>The genome of the seagrass Zostera marina reveals angiosperm adaptation to the sea.</title>
        <authorList>
            <person name="Olsen J.L."/>
            <person name="Rouze P."/>
            <person name="Verhelst B."/>
            <person name="Lin Y.-C."/>
            <person name="Bayer T."/>
            <person name="Collen J."/>
            <person name="Dattolo E."/>
            <person name="De Paoli E."/>
            <person name="Dittami S."/>
            <person name="Maumus F."/>
            <person name="Michel G."/>
            <person name="Kersting A."/>
            <person name="Lauritano C."/>
            <person name="Lohaus R."/>
            <person name="Toepel M."/>
            <person name="Tonon T."/>
            <person name="Vanneste K."/>
            <person name="Amirebrahimi M."/>
            <person name="Brakel J."/>
            <person name="Bostroem C."/>
            <person name="Chovatia M."/>
            <person name="Grimwood J."/>
            <person name="Jenkins J.W."/>
            <person name="Jueterbock A."/>
            <person name="Mraz A."/>
            <person name="Stam W.T."/>
            <person name="Tice H."/>
            <person name="Bornberg-Bauer E."/>
            <person name="Green P.J."/>
            <person name="Pearson G.A."/>
            <person name="Procaccini G."/>
            <person name="Duarte C.M."/>
            <person name="Schmutz J."/>
            <person name="Reusch T.B.H."/>
            <person name="Van de Peer Y."/>
        </authorList>
    </citation>
    <scope>NUCLEOTIDE SEQUENCE [LARGE SCALE GENOMIC DNA]</scope>
    <source>
        <strain evidence="4">cv. Finnish</strain>
    </source>
</reference>